<dbReference type="Proteomes" id="UP000409147">
    <property type="component" value="Unassembled WGS sequence"/>
</dbReference>
<evidence type="ECO:0000313" key="2">
    <source>
        <dbReference type="Proteomes" id="UP000409147"/>
    </source>
</evidence>
<sequence length="72" mass="8734">MKNNFNDNVFNNNHPKTLENMYCDAMRDNIRRCNPGKTDEELGIDKPFMNENSYIIFYDLFNFIKKIFKKIF</sequence>
<keyword evidence="2" id="KW-1185">Reference proteome</keyword>
<dbReference type="EMBL" id="CABHNB010000043">
    <property type="protein sequence ID" value="VUX19357.1"/>
    <property type="molecule type" value="Genomic_DNA"/>
</dbReference>
<reference evidence="1 2" key="1">
    <citation type="submission" date="2019-07" db="EMBL/GenBank/DDBJ databases">
        <authorList>
            <person name="Hibberd C M."/>
            <person name="Gehrig L. J."/>
            <person name="Chang H.-W."/>
            <person name="Venkatesh S."/>
        </authorList>
    </citation>
    <scope>NUCLEOTIDE SEQUENCE [LARGE SCALE GENOMIC DNA]</scope>
    <source>
        <strain evidence="1">Ruminococcus_obeum_SSTS_Bg7063</strain>
    </source>
</reference>
<evidence type="ECO:0000313" key="1">
    <source>
        <dbReference type="EMBL" id="VUX19357.1"/>
    </source>
</evidence>
<name>A0A564UIG9_9FIRM</name>
<organism evidence="1 2">
    <name type="scientific">Blautia obeum</name>
    <dbReference type="NCBI Taxonomy" id="40520"/>
    <lineage>
        <taxon>Bacteria</taxon>
        <taxon>Bacillati</taxon>
        <taxon>Bacillota</taxon>
        <taxon>Clostridia</taxon>
        <taxon>Lachnospirales</taxon>
        <taxon>Lachnospiraceae</taxon>
        <taxon>Blautia</taxon>
    </lineage>
</organism>
<dbReference type="AlphaFoldDB" id="A0A564UIG9"/>
<accession>A0A564UIG9</accession>
<protein>
    <submittedName>
        <fullName evidence="1">Uncharacterized protein</fullName>
    </submittedName>
</protein>
<gene>
    <name evidence="1" type="ORF">ROSSTS7063_02967</name>
</gene>
<dbReference type="RefSeq" id="WP_144369628.1">
    <property type="nucleotide sequence ID" value="NZ_CABHNB010000043.1"/>
</dbReference>
<proteinExistence type="predicted"/>